<dbReference type="RefSeq" id="WP_377317152.1">
    <property type="nucleotide sequence ID" value="NZ_JBHSNF010000001.1"/>
</dbReference>
<organism evidence="2 3">
    <name type="scientific">Rhodanobacter ginsengisoli</name>
    <dbReference type="NCBI Taxonomy" id="418646"/>
    <lineage>
        <taxon>Bacteria</taxon>
        <taxon>Pseudomonadati</taxon>
        <taxon>Pseudomonadota</taxon>
        <taxon>Gammaproteobacteria</taxon>
        <taxon>Lysobacterales</taxon>
        <taxon>Rhodanobacteraceae</taxon>
        <taxon>Rhodanobacter</taxon>
    </lineage>
</organism>
<gene>
    <name evidence="2" type="ORF">ACFPPA_03045</name>
</gene>
<feature type="signal peptide" evidence="1">
    <location>
        <begin position="1"/>
        <end position="18"/>
    </location>
</feature>
<evidence type="ECO:0000313" key="2">
    <source>
        <dbReference type="EMBL" id="MFC5524711.1"/>
    </source>
</evidence>
<proteinExistence type="predicted"/>
<evidence type="ECO:0000313" key="3">
    <source>
        <dbReference type="Proteomes" id="UP001596114"/>
    </source>
</evidence>
<evidence type="ECO:0000256" key="1">
    <source>
        <dbReference type="SAM" id="SignalP"/>
    </source>
</evidence>
<comment type="caution">
    <text evidence="2">The sequence shown here is derived from an EMBL/GenBank/DDBJ whole genome shotgun (WGS) entry which is preliminary data.</text>
</comment>
<keyword evidence="3" id="KW-1185">Reference proteome</keyword>
<reference evidence="3" key="1">
    <citation type="journal article" date="2019" name="Int. J. Syst. Evol. Microbiol.">
        <title>The Global Catalogue of Microorganisms (GCM) 10K type strain sequencing project: providing services to taxonomists for standard genome sequencing and annotation.</title>
        <authorList>
            <consortium name="The Broad Institute Genomics Platform"/>
            <consortium name="The Broad Institute Genome Sequencing Center for Infectious Disease"/>
            <person name="Wu L."/>
            <person name="Ma J."/>
        </authorList>
    </citation>
    <scope>NUCLEOTIDE SEQUENCE [LARGE SCALE GENOMIC DNA]</scope>
    <source>
        <strain evidence="3">CGMCC 1.16619</strain>
    </source>
</reference>
<dbReference type="EMBL" id="JBHSNF010000001">
    <property type="protein sequence ID" value="MFC5524711.1"/>
    <property type="molecule type" value="Genomic_DNA"/>
</dbReference>
<feature type="chain" id="PRO_5047382405" evidence="1">
    <location>
        <begin position="19"/>
        <end position="191"/>
    </location>
</feature>
<name>A0ABW0QJD0_9GAMM</name>
<protein>
    <submittedName>
        <fullName evidence="2">Uncharacterized protein</fullName>
    </submittedName>
</protein>
<sequence length="191" mass="20796">MLKWLLPILGFWAFHATAAENDAPTQPPVYAGTYAVMFCQGSCPATTYRTGTLVLFDRPLRDAQGQARGKWLERGQINGCLTLDPVHGAPGGWVFYPGLAPRRFLVWSVVDDRSASFELDRTVDAGYTVELRLTPSGLGGTGMFWSDVGSPGTQTSPRQDAIQVHRIGDADPARCPRLDLDADAMNDVLTP</sequence>
<dbReference type="Proteomes" id="UP001596114">
    <property type="component" value="Unassembled WGS sequence"/>
</dbReference>
<accession>A0ABW0QJD0</accession>
<keyword evidence="1" id="KW-0732">Signal</keyword>